<dbReference type="GO" id="GO:0005829">
    <property type="term" value="C:cytosol"/>
    <property type="evidence" value="ECO:0007669"/>
    <property type="project" value="TreeGrafter"/>
</dbReference>
<dbReference type="Gene3D" id="1.10.287.1150">
    <property type="entry name" value="TPP helical domain"/>
    <property type="match status" value="1"/>
</dbReference>
<dbReference type="Gene3D" id="3.40.50.970">
    <property type="match status" value="1"/>
</dbReference>
<dbReference type="InterPro" id="IPR042179">
    <property type="entry name" value="KGD_C_sf"/>
</dbReference>
<dbReference type="EMBL" id="QFOT01000005">
    <property type="protein sequence ID" value="PZP57212.1"/>
    <property type="molecule type" value="Genomic_DNA"/>
</dbReference>
<dbReference type="GO" id="GO:0004591">
    <property type="term" value="F:oxoglutarate dehydrogenase (succinyl-transferring) activity"/>
    <property type="evidence" value="ECO:0007669"/>
    <property type="project" value="UniProtKB-EC"/>
</dbReference>
<dbReference type="PANTHER" id="PTHR23152:SF4">
    <property type="entry name" value="2-OXOADIPATE DEHYDROGENASE COMPLEX COMPONENT E1"/>
    <property type="match status" value="1"/>
</dbReference>
<dbReference type="SUPFAM" id="SSF52518">
    <property type="entry name" value="Thiamin diphosphate-binding fold (THDP-binding)"/>
    <property type="match status" value="2"/>
</dbReference>
<name>A0A2W5HNL6_9BACT</name>
<dbReference type="Gene3D" id="3.40.50.11610">
    <property type="entry name" value="Multifunctional 2-oxoglutarate metabolism enzyme, C-terminal domain"/>
    <property type="match status" value="1"/>
</dbReference>
<evidence type="ECO:0000256" key="4">
    <source>
        <dbReference type="ARBA" id="ARBA00012280"/>
    </source>
</evidence>
<keyword evidence="5 8" id="KW-0560">Oxidoreductase</keyword>
<comment type="similarity">
    <text evidence="3">Belongs to the alpha-ketoglutarate dehydrogenase family.</text>
</comment>
<dbReference type="NCBIfam" id="NF008907">
    <property type="entry name" value="PRK12270.1"/>
    <property type="match status" value="1"/>
</dbReference>
<proteinExistence type="inferred from homology"/>
<protein>
    <recommendedName>
        <fullName evidence="4">oxoglutarate dehydrogenase (succinyl-transferring)</fullName>
        <ecNumber evidence="4">1.2.4.2</ecNumber>
    </recommendedName>
</protein>
<feature type="domain" description="Transketolase-like pyrimidine-binding" evidence="7">
    <location>
        <begin position="618"/>
        <end position="811"/>
    </location>
</feature>
<comment type="caution">
    <text evidence="8">The sequence shown here is derived from an EMBL/GenBank/DDBJ whole genome shotgun (WGS) entry which is preliminary data.</text>
</comment>
<evidence type="ECO:0000256" key="2">
    <source>
        <dbReference type="ARBA" id="ARBA00003906"/>
    </source>
</evidence>
<dbReference type="Pfam" id="PF16078">
    <property type="entry name" value="2-oxogl_dehyd_N"/>
    <property type="match status" value="1"/>
</dbReference>
<dbReference type="GO" id="GO:0006099">
    <property type="term" value="P:tricarboxylic acid cycle"/>
    <property type="evidence" value="ECO:0007669"/>
    <property type="project" value="TreeGrafter"/>
</dbReference>
<dbReference type="NCBIfam" id="NF006914">
    <property type="entry name" value="PRK09404.1"/>
    <property type="match status" value="1"/>
</dbReference>
<dbReference type="InterPro" id="IPR011603">
    <property type="entry name" value="2oxoglutarate_DH_E1"/>
</dbReference>
<evidence type="ECO:0000259" key="7">
    <source>
        <dbReference type="SMART" id="SM00861"/>
    </source>
</evidence>
<dbReference type="SMART" id="SM00861">
    <property type="entry name" value="Transket_pyr"/>
    <property type="match status" value="1"/>
</dbReference>
<dbReference type="GO" id="GO:0030976">
    <property type="term" value="F:thiamine pyrophosphate binding"/>
    <property type="evidence" value="ECO:0007669"/>
    <property type="project" value="InterPro"/>
</dbReference>
<evidence type="ECO:0000256" key="5">
    <source>
        <dbReference type="ARBA" id="ARBA00023002"/>
    </source>
</evidence>
<dbReference type="CDD" id="cd02016">
    <property type="entry name" value="TPP_E1_OGDC_like"/>
    <property type="match status" value="1"/>
</dbReference>
<dbReference type="InterPro" id="IPR001017">
    <property type="entry name" value="DH_E1"/>
</dbReference>
<evidence type="ECO:0000256" key="6">
    <source>
        <dbReference type="ARBA" id="ARBA00023052"/>
    </source>
</evidence>
<dbReference type="PIRSF" id="PIRSF000157">
    <property type="entry name" value="Oxoglu_dh_E1"/>
    <property type="match status" value="1"/>
</dbReference>
<dbReference type="Pfam" id="PF00676">
    <property type="entry name" value="E1_dh"/>
    <property type="match status" value="1"/>
</dbReference>
<evidence type="ECO:0000313" key="9">
    <source>
        <dbReference type="Proteomes" id="UP000249739"/>
    </source>
</evidence>
<dbReference type="Pfam" id="PF16870">
    <property type="entry name" value="OxoGdeHyase_C"/>
    <property type="match status" value="1"/>
</dbReference>
<evidence type="ECO:0000256" key="3">
    <source>
        <dbReference type="ARBA" id="ARBA00006936"/>
    </source>
</evidence>
<dbReference type="AlphaFoldDB" id="A0A2W5HNL6"/>
<dbReference type="InterPro" id="IPR029061">
    <property type="entry name" value="THDP-binding"/>
</dbReference>
<accession>A0A2W5HNL6</accession>
<dbReference type="InterPro" id="IPR005475">
    <property type="entry name" value="Transketolase-like_Pyr-bd"/>
</dbReference>
<dbReference type="InterPro" id="IPR032106">
    <property type="entry name" value="2-oxogl_dehyd_N"/>
</dbReference>
<dbReference type="Proteomes" id="UP000249739">
    <property type="component" value="Unassembled WGS sequence"/>
</dbReference>
<dbReference type="EC" id="1.2.4.2" evidence="4"/>
<dbReference type="Gene3D" id="3.40.50.12470">
    <property type="match status" value="1"/>
</dbReference>
<gene>
    <name evidence="8" type="primary">sucA</name>
    <name evidence="8" type="ORF">DI586_01065</name>
</gene>
<comment type="cofactor">
    <cofactor evidence="1">
        <name>thiamine diphosphate</name>
        <dbReference type="ChEBI" id="CHEBI:58937"/>
    </cofactor>
</comment>
<dbReference type="InterPro" id="IPR031717">
    <property type="entry name" value="ODO-1/KGD_C"/>
</dbReference>
<keyword evidence="6" id="KW-0786">Thiamine pyrophosphate</keyword>
<dbReference type="PANTHER" id="PTHR23152">
    <property type="entry name" value="2-OXOGLUTARATE DEHYDROGENASE"/>
    <property type="match status" value="1"/>
</dbReference>
<evidence type="ECO:0000313" key="8">
    <source>
        <dbReference type="EMBL" id="PZP57212.1"/>
    </source>
</evidence>
<dbReference type="GO" id="GO:0045252">
    <property type="term" value="C:oxoglutarate dehydrogenase complex"/>
    <property type="evidence" value="ECO:0007669"/>
    <property type="project" value="TreeGrafter"/>
</dbReference>
<sequence length="967" mass="107497">MSTSPALVTILSSSNAEYIANLYKEFLHNPNAIDASWRTFFNDLKDDETALLKEITGASWASPHYKKPAAPFGVTTADEAIKGGKAPANQSKAPQASYDTRAMKDSIQAMMLVKAYRANGHLMADLDPLGLKRPQMRAELDPVTYGFSAGDMDHKIYVGGILGFETTTIRDLVSVLQQIYCGKIGIEYEHVISQEERNWLQQKIESTGNKTQFSADEKKAIYQNLVNAQGLEDFLALKYVGTKRFGVDGGESYVACVEEIIAKGAELGVEEVIIGMAHRGRLNTLTNIVGKPFTKLFAEFNGMPSTPDDTPGSGDVKYHMGYSTDRVIGGKTVHMSLTPNPSHLEVVNPVVVGKVRAKQDLEKGGDRKSVLPLTIHGDSAFAGQGLVAEILMMAELPGYTAGGTVHIIINNQIGFTTLPEYYKSGPYSSDMAKMLAIPTFHVNGDDPEAVAHVSRMAIEFRQKFGHDVIIDLMCYRKNGHNEGDEPMFTQPVMYKAIKEQVSTRNQYAAKLAAEGVMSADDSKAMVDAFHKKMEEAFAATSSYKVNKADWLEGAWSGLTTHVKSKFGEKRKGETSITEAQLKMLGERLVDIPSSFNLNSKIARQFDAKKEMFKSGTGFDWGTGESLAFASLVQEGYPVRVSGEDAGRGTFSHRHATLHDQDNASRYYPLQHIAPDQANFEVHDSPLSEAGVLGFELGYSWAAPNSLTIWEAQFGDFVNGAQVIIDQYIASAETKWLRMSGLVMLLPHGFEGQGPEHSSARLERFLQLCAEDNMQVTNITTPANYFHALRRQLKRDFRKPLINMSPKSLLRHKLAVSKAEDFTGQTSFHRFLWDDARDNLAKPKDVKRVVMCSGKVYYDLFEEREKRGIKNVVIYRLEQFYPFPEAELAEELAQYPNAEFVWCQEEPKNQGGWFFVEPLLEETLVRAKFKGGKRFKYAGRPSSASPATGYAKRHALEQARLVDEALKL</sequence>
<evidence type="ECO:0000256" key="1">
    <source>
        <dbReference type="ARBA" id="ARBA00001964"/>
    </source>
</evidence>
<dbReference type="NCBIfam" id="TIGR00239">
    <property type="entry name" value="2oxo_dh_E1"/>
    <property type="match status" value="1"/>
</dbReference>
<comment type="function">
    <text evidence="2">E1 component of the 2-oxoglutarate dehydrogenase (OGDH) complex which catalyzes the decarboxylation of 2-oxoglutarate, the first step in the conversion of 2-oxoglutarate to succinyl-CoA and CO(2).</text>
</comment>
<reference evidence="8 9" key="1">
    <citation type="submission" date="2017-08" db="EMBL/GenBank/DDBJ databases">
        <title>Infants hospitalized years apart are colonized by the same room-sourced microbial strains.</title>
        <authorList>
            <person name="Brooks B."/>
            <person name="Olm M.R."/>
            <person name="Firek B.A."/>
            <person name="Baker R."/>
            <person name="Thomas B.C."/>
            <person name="Morowitz M.J."/>
            <person name="Banfield J.F."/>
        </authorList>
    </citation>
    <scope>NUCLEOTIDE SEQUENCE [LARGE SCALE GENOMIC DNA]</scope>
    <source>
        <strain evidence="8">S2_006_000_R2_64</strain>
    </source>
</reference>
<organism evidence="8 9">
    <name type="scientific">Micavibrio aeruginosavorus</name>
    <dbReference type="NCBI Taxonomy" id="349221"/>
    <lineage>
        <taxon>Bacteria</taxon>
        <taxon>Pseudomonadati</taxon>
        <taxon>Bdellovibrionota</taxon>
        <taxon>Bdellovibrionia</taxon>
        <taxon>Bdellovibrionales</taxon>
        <taxon>Pseudobdellovibrionaceae</taxon>
        <taxon>Micavibrio</taxon>
    </lineage>
</organism>
<dbReference type="Pfam" id="PF02779">
    <property type="entry name" value="Transket_pyr"/>
    <property type="match status" value="1"/>
</dbReference>